<evidence type="ECO:0000256" key="2">
    <source>
        <dbReference type="ARBA" id="ARBA00022801"/>
    </source>
</evidence>
<dbReference type="PROSITE" id="PS51192">
    <property type="entry name" value="HELICASE_ATP_BIND_1"/>
    <property type="match status" value="1"/>
</dbReference>
<dbReference type="SMART" id="SM00490">
    <property type="entry name" value="HELICc"/>
    <property type="match status" value="1"/>
</dbReference>
<protein>
    <submittedName>
        <fullName evidence="8">ATP-dependent RNA helicase HrpA</fullName>
    </submittedName>
</protein>
<feature type="region of interest" description="Disordered" evidence="5">
    <location>
        <begin position="485"/>
        <end position="512"/>
    </location>
</feature>
<evidence type="ECO:0000313" key="9">
    <source>
        <dbReference type="Proteomes" id="UP000188235"/>
    </source>
</evidence>
<dbReference type="Pfam" id="PF07717">
    <property type="entry name" value="OB_NTP_bind"/>
    <property type="match status" value="1"/>
</dbReference>
<dbReference type="SMART" id="SM00487">
    <property type="entry name" value="DEXDc"/>
    <property type="match status" value="1"/>
</dbReference>
<keyword evidence="9" id="KW-1185">Reference proteome</keyword>
<keyword evidence="2" id="KW-0378">Hydrolase</keyword>
<dbReference type="InterPro" id="IPR011709">
    <property type="entry name" value="DEAD-box_helicase_OB_fold"/>
</dbReference>
<dbReference type="InterPro" id="IPR014001">
    <property type="entry name" value="Helicase_ATP-bd"/>
</dbReference>
<dbReference type="CDD" id="cd18791">
    <property type="entry name" value="SF2_C_RHA"/>
    <property type="match status" value="1"/>
</dbReference>
<dbReference type="SUPFAM" id="SSF52540">
    <property type="entry name" value="P-loop containing nucleoside triphosphate hydrolases"/>
    <property type="match status" value="1"/>
</dbReference>
<dbReference type="InterPro" id="IPR010222">
    <property type="entry name" value="RNA_helicase_HrpA"/>
</dbReference>
<dbReference type="AlphaFoldDB" id="A0A1Q2D115"/>
<keyword evidence="3 8" id="KW-0347">Helicase</keyword>
<dbReference type="PANTHER" id="PTHR18934:SF99">
    <property type="entry name" value="ATP-DEPENDENT RNA HELICASE DHX37-RELATED"/>
    <property type="match status" value="1"/>
</dbReference>
<dbReference type="InterPro" id="IPR024590">
    <property type="entry name" value="HrpA_C"/>
</dbReference>
<dbReference type="SMART" id="SM00847">
    <property type="entry name" value="HA2"/>
    <property type="match status" value="1"/>
</dbReference>
<evidence type="ECO:0000256" key="3">
    <source>
        <dbReference type="ARBA" id="ARBA00022806"/>
    </source>
</evidence>
<dbReference type="RefSeq" id="WP_077351831.1">
    <property type="nucleotide sequence ID" value="NZ_CP019607.1"/>
</dbReference>
<name>A0A1Q2D115_9ACTN</name>
<dbReference type="Proteomes" id="UP000188235">
    <property type="component" value="Chromosome"/>
</dbReference>
<dbReference type="NCBIfam" id="TIGR01967">
    <property type="entry name" value="DEAH_box_HrpA"/>
    <property type="match status" value="1"/>
</dbReference>
<dbReference type="SMART" id="SM00382">
    <property type="entry name" value="AAA"/>
    <property type="match status" value="1"/>
</dbReference>
<dbReference type="PROSITE" id="PS51194">
    <property type="entry name" value="HELICASE_CTER"/>
    <property type="match status" value="1"/>
</dbReference>
<proteinExistence type="predicted"/>
<evidence type="ECO:0000256" key="5">
    <source>
        <dbReference type="SAM" id="MobiDB-lite"/>
    </source>
</evidence>
<organism evidence="8 9">
    <name type="scientific">Tessaracoccus flavescens</name>
    <dbReference type="NCBI Taxonomy" id="399497"/>
    <lineage>
        <taxon>Bacteria</taxon>
        <taxon>Bacillati</taxon>
        <taxon>Actinomycetota</taxon>
        <taxon>Actinomycetes</taxon>
        <taxon>Propionibacteriales</taxon>
        <taxon>Propionibacteriaceae</taxon>
        <taxon>Tessaracoccus</taxon>
    </lineage>
</organism>
<dbReference type="InterPro" id="IPR003593">
    <property type="entry name" value="AAA+_ATPase"/>
</dbReference>
<dbReference type="InterPro" id="IPR027417">
    <property type="entry name" value="P-loop_NTPase"/>
</dbReference>
<dbReference type="InterPro" id="IPR011545">
    <property type="entry name" value="DEAD/DEAH_box_helicase_dom"/>
</dbReference>
<evidence type="ECO:0000313" key="8">
    <source>
        <dbReference type="EMBL" id="AQP52018.1"/>
    </source>
</evidence>
<dbReference type="OrthoDB" id="9805617at2"/>
<dbReference type="PANTHER" id="PTHR18934">
    <property type="entry name" value="ATP-DEPENDENT RNA HELICASE"/>
    <property type="match status" value="1"/>
</dbReference>
<dbReference type="GO" id="GO:0005524">
    <property type="term" value="F:ATP binding"/>
    <property type="evidence" value="ECO:0007669"/>
    <property type="project" value="UniProtKB-KW"/>
</dbReference>
<dbReference type="Gene3D" id="3.40.50.300">
    <property type="entry name" value="P-loop containing nucleotide triphosphate hydrolases"/>
    <property type="match status" value="2"/>
</dbReference>
<evidence type="ECO:0000259" key="7">
    <source>
        <dbReference type="PROSITE" id="PS51194"/>
    </source>
</evidence>
<evidence type="ECO:0000259" key="6">
    <source>
        <dbReference type="PROSITE" id="PS51192"/>
    </source>
</evidence>
<dbReference type="STRING" id="399497.BW733_15510"/>
<gene>
    <name evidence="8" type="ORF">BW733_15510</name>
</gene>
<dbReference type="FunFam" id="1.20.120.1080:FF:000005">
    <property type="entry name" value="ATP-dependent helicase HrpA"/>
    <property type="match status" value="1"/>
</dbReference>
<dbReference type="EMBL" id="CP019607">
    <property type="protein sequence ID" value="AQP52018.1"/>
    <property type="molecule type" value="Genomic_DNA"/>
</dbReference>
<dbReference type="GO" id="GO:0003724">
    <property type="term" value="F:RNA helicase activity"/>
    <property type="evidence" value="ECO:0007669"/>
    <property type="project" value="InterPro"/>
</dbReference>
<keyword evidence="1" id="KW-0547">Nucleotide-binding</keyword>
<evidence type="ECO:0000256" key="1">
    <source>
        <dbReference type="ARBA" id="ARBA00022741"/>
    </source>
</evidence>
<accession>A0A1Q2D115</accession>
<dbReference type="Pfam" id="PF11898">
    <property type="entry name" value="DUF3418"/>
    <property type="match status" value="1"/>
</dbReference>
<sequence length="1265" mass="139611">MTSSSRPTVEIEPSLPIAAEAERIAELIRDNQVVIVAGETGSGKTTQLPKICLLAGRERIAHTQPRRIAARTVAQRIAVECGVEIGDFVGYQVRFTRKVSAQTRIKVMTDGILLSELTHDRMLSRYDTIIIDEAHERSLNIDFLLGYLKQLLPKRPELRVIVTSATIDTQRFSEHFGGAPIVEVSGRTYPVELRYRDPVEGEDEIDAIVGAVEEIVTESSTGDILVFLSGEREIRDTADAIEALGTGLEVLPLFARLSSADQQRVFAPKARRRIVLATNVAETSITVPRIRYVVDTGTARISRYSSRTKVQRLPIEPISQASANQRAGRCGRVGPGVAIRLFSEEDFDSRPEFSDPEILRTNLATVILLMAQAGLGDVESFPFVEAPVVSHINDGIRVLSELGAIHPRKRHDRLRLTRTGRMLARMPVDPKLGRMLIEGARRNSLATVLVLVAGLTVPDVRERPAEFQAQADQLHRRFWGGVPGDEPELADASGEPKRHTAHTGTRHQSEQKVSLQGGDFEVLLNIWTYLRTKRRELSGSAFRRMCRAEYLNFVRFREWEDLVSQLKEATRELDLDTSGRGTMPEILTCLLTGLLSNVGLAEQERAQRQPGKRRPLTEYQGARGARFAIQPGSSMAKSTPPLVMAFELVETSRLWARTVAPITAEMVEQVGGHVITRTVSEPHWSSRSASVQANERITLFGVPIVAGRRTNYAADHPVEAREIFIRSALVEGEWETRNKLVTANRAVIADAVKLTDRMRRPDLLASDDALYAWYDARIPAEVVSGSTFDKWLRRTPADQWPRLTRDDVLVDPTALRPSDFPDRWKVGEHRLPVSYVYDPGAGSDGVTVTVRLELLNQLDDAAFSWQVPGLRRELATELIRSLPKQLRTNFVPAPDYSARALGWLSENPQAGSFTDALARALTALTGTVVQGSDFQPEQLGSHLRPTFVVIDNGREIARCTSLDHLSEKLSPKVAEKLTRSAGGLAATGQKAWTFGDIPAEISVAKGVVGFPALVDEGASVGLSVLDERAKADRSHVHGLRRLLTLTNPDPVKWVVSRLGRMEKLSLADSAYPTVPDLLADAWLKASEQLASEAGPIVSVRSAAAYEATALAVRQACPGRTLQVVNTAAHALAAVTEARVLIGSATTPTAKDVKGQLDNLFFNRFISATQDPWFSHLPRYAKGAVARLSAALTNPERDQRLQAEVDEMEDLYGELIDRQPQGPLSPRVEEIAFLIEEFRVSLFAQQLRTAVPVSAKRIRQAIRQAG</sequence>
<dbReference type="InterPro" id="IPR007502">
    <property type="entry name" value="Helicase-assoc_dom"/>
</dbReference>
<reference evidence="8 9" key="1">
    <citation type="journal article" date="2008" name="Int. J. Syst. Evol. Microbiol.">
        <title>Tessaracoccus flavescens sp. nov., isolated from marine sediment.</title>
        <authorList>
            <person name="Lee D.W."/>
            <person name="Lee S.D."/>
        </authorList>
    </citation>
    <scope>NUCLEOTIDE SEQUENCE [LARGE SCALE GENOMIC DNA]</scope>
    <source>
        <strain evidence="8 9">SST-39T</strain>
    </source>
</reference>
<dbReference type="GO" id="GO:0003723">
    <property type="term" value="F:RNA binding"/>
    <property type="evidence" value="ECO:0007669"/>
    <property type="project" value="TreeGrafter"/>
</dbReference>
<dbReference type="Pfam" id="PF00270">
    <property type="entry name" value="DEAD"/>
    <property type="match status" value="1"/>
</dbReference>
<dbReference type="KEGG" id="tfa:BW733_15510"/>
<keyword evidence="4" id="KW-0067">ATP-binding</keyword>
<dbReference type="Gene3D" id="1.20.120.1080">
    <property type="match status" value="1"/>
</dbReference>
<dbReference type="InterPro" id="IPR001650">
    <property type="entry name" value="Helicase_C-like"/>
</dbReference>
<feature type="domain" description="Helicase C-terminal" evidence="7">
    <location>
        <begin position="204"/>
        <end position="374"/>
    </location>
</feature>
<feature type="domain" description="Helicase ATP-binding" evidence="6">
    <location>
        <begin position="25"/>
        <end position="185"/>
    </location>
</feature>
<dbReference type="GO" id="GO:0016787">
    <property type="term" value="F:hydrolase activity"/>
    <property type="evidence" value="ECO:0007669"/>
    <property type="project" value="UniProtKB-KW"/>
</dbReference>
<dbReference type="Pfam" id="PF00271">
    <property type="entry name" value="Helicase_C"/>
    <property type="match status" value="1"/>
</dbReference>
<evidence type="ECO:0000256" key="4">
    <source>
        <dbReference type="ARBA" id="ARBA00022840"/>
    </source>
</evidence>